<accession>A0A1D3SQR6</accession>
<feature type="non-terminal residue" evidence="1">
    <location>
        <position position="237"/>
    </location>
</feature>
<reference evidence="1" key="1">
    <citation type="submission" date="2016-09" db="EMBL/GenBank/DDBJ databases">
        <title>NDM-1.</title>
        <authorList>
            <person name="Shoja S."/>
            <person name="Javadpour S."/>
            <person name="Behnia S."/>
            <person name="Ansari M."/>
            <person name="Faridi F."/>
        </authorList>
    </citation>
    <scope>NUCLEOTIDE SEQUENCE</scope>
    <source>
        <strain evidence="1">Klebsiella pneumoniae 328</strain>
    </source>
</reference>
<name>A0A1D3SQR6_KLEPN</name>
<evidence type="ECO:0000313" key="1">
    <source>
        <dbReference type="EMBL" id="SCO94964.1"/>
    </source>
</evidence>
<feature type="non-terminal residue" evidence="1">
    <location>
        <position position="1"/>
    </location>
</feature>
<protein>
    <submittedName>
        <fullName evidence="1">New Delhi metallo-beta-lactamase 1</fullName>
    </submittedName>
</protein>
<sequence>AMGADGSSRSCWPWGTPHQTRALTRRMLSVGITEIAERLGLAVLDQAATKSDVGAVDPNGDIVTGVAGAGVKYLERAKVGRGCWFDPAIGGESQAVLRRNHPLLRGKLVRQRIGISRNPRRMQRVHTAHLVLMRVSHHRPRDRQVDLLLDPVEDLGGLVIGPGGIDHQHAAAIPDDQTVGSDCPETRHVEIGSVLPDIRCELAENQIAKPLVASFHLLANRRADFTGHAPAQHQCSG</sequence>
<gene>
    <name evidence="1" type="primary">NDM-1</name>
</gene>
<proteinExistence type="predicted"/>
<dbReference type="EMBL" id="LT615331">
    <property type="protein sequence ID" value="SCO94964.1"/>
    <property type="molecule type" value="Genomic_DNA"/>
</dbReference>
<dbReference type="AlphaFoldDB" id="A0A1D3SQR6"/>
<organism evidence="1">
    <name type="scientific">Klebsiella pneumoniae</name>
    <dbReference type="NCBI Taxonomy" id="573"/>
    <lineage>
        <taxon>Bacteria</taxon>
        <taxon>Pseudomonadati</taxon>
        <taxon>Pseudomonadota</taxon>
        <taxon>Gammaproteobacteria</taxon>
        <taxon>Enterobacterales</taxon>
        <taxon>Enterobacteriaceae</taxon>
        <taxon>Klebsiella/Raoultella group</taxon>
        <taxon>Klebsiella</taxon>
        <taxon>Klebsiella pneumoniae complex</taxon>
    </lineage>
</organism>